<organism evidence="1">
    <name type="scientific">Arion vulgaris</name>
    <dbReference type="NCBI Taxonomy" id="1028688"/>
    <lineage>
        <taxon>Eukaryota</taxon>
        <taxon>Metazoa</taxon>
        <taxon>Spiralia</taxon>
        <taxon>Lophotrochozoa</taxon>
        <taxon>Mollusca</taxon>
        <taxon>Gastropoda</taxon>
        <taxon>Heterobranchia</taxon>
        <taxon>Euthyneura</taxon>
        <taxon>Panpulmonata</taxon>
        <taxon>Eupulmonata</taxon>
        <taxon>Stylommatophora</taxon>
        <taxon>Helicina</taxon>
        <taxon>Arionoidea</taxon>
        <taxon>Arionidae</taxon>
        <taxon>Arion</taxon>
    </lineage>
</organism>
<proteinExistence type="predicted"/>
<name>A0A0B6Z9N9_9EUPU</name>
<dbReference type="AlphaFoldDB" id="A0A0B6Z9N9"/>
<protein>
    <submittedName>
        <fullName evidence="1">Uncharacterized protein</fullName>
    </submittedName>
</protein>
<accession>A0A0B6Z9N9</accession>
<sequence length="106" mass="11935">MSRLHKMKGAETLPIQCTCQNGDNGLQTCPLLSHLTLQTWHCETNFEEIVGLSRAPSEHDWIHSTLLLRLQSMGNGLQKCGVVKFCNLFHGFLFSSSLVVVLCWTF</sequence>
<gene>
    <name evidence="1" type="primary">ORF54390</name>
</gene>
<evidence type="ECO:0000313" key="1">
    <source>
        <dbReference type="EMBL" id="CEK65243.1"/>
    </source>
</evidence>
<reference evidence="1" key="1">
    <citation type="submission" date="2014-12" db="EMBL/GenBank/DDBJ databases">
        <title>Insight into the proteome of Arion vulgaris.</title>
        <authorList>
            <person name="Aradska J."/>
            <person name="Bulat T."/>
            <person name="Smidak R."/>
            <person name="Sarate P."/>
            <person name="Gangsoo J."/>
            <person name="Sialana F."/>
            <person name="Bilban M."/>
            <person name="Lubec G."/>
        </authorList>
    </citation>
    <scope>NUCLEOTIDE SEQUENCE</scope>
    <source>
        <tissue evidence="1">Skin</tissue>
    </source>
</reference>
<dbReference type="EMBL" id="HACG01018378">
    <property type="protein sequence ID" value="CEK65243.1"/>
    <property type="molecule type" value="Transcribed_RNA"/>
</dbReference>